<dbReference type="RefSeq" id="WP_013449891.1">
    <property type="nucleotide sequence ID" value="NC_014754.1"/>
</dbReference>
<dbReference type="Proteomes" id="UP000008721">
    <property type="component" value="Plasmid pSULKU01"/>
</dbReference>
<keyword evidence="1" id="KW-0812">Transmembrane</keyword>
<keyword evidence="3" id="KW-0614">Plasmid</keyword>
<name>E4U3L3_SULKY</name>
<dbReference type="KEGG" id="sku:Sulku_2626"/>
<organism evidence="3 4">
    <name type="scientific">Sulfuricurvum kujiense (strain ATCC BAA-921 / DSM 16994 / JCM 11577 / YK-1)</name>
    <dbReference type="NCBI Taxonomy" id="709032"/>
    <lineage>
        <taxon>Bacteria</taxon>
        <taxon>Pseudomonadati</taxon>
        <taxon>Campylobacterota</taxon>
        <taxon>Epsilonproteobacteria</taxon>
        <taxon>Campylobacterales</taxon>
        <taxon>Sulfurimonadaceae</taxon>
        <taxon>Sulfuricurvum</taxon>
    </lineage>
</organism>
<accession>E4U3L3</accession>
<dbReference type="EMBL" id="CP002356">
    <property type="protein sequence ID" value="ADR35279.1"/>
    <property type="molecule type" value="Genomic_DNA"/>
</dbReference>
<reference evidence="3 4" key="1">
    <citation type="journal article" date="2012" name="Stand. Genomic Sci.">
        <title>Complete genome sequence of the sulfur compounds oxidizing chemolithoautotroph Sulfuricurvum kujiense type strain (YK-1(T)).</title>
        <authorList>
            <person name="Han C."/>
            <person name="Kotsyurbenko O."/>
            <person name="Chertkov O."/>
            <person name="Held B."/>
            <person name="Lapidus A."/>
            <person name="Nolan M."/>
            <person name="Lucas S."/>
            <person name="Hammon N."/>
            <person name="Deshpande S."/>
            <person name="Cheng J.F."/>
            <person name="Tapia R."/>
            <person name="Goodwin L.A."/>
            <person name="Pitluck S."/>
            <person name="Liolios K."/>
            <person name="Pagani I."/>
            <person name="Ivanova N."/>
            <person name="Mavromatis K."/>
            <person name="Mikhailova N."/>
            <person name="Pati A."/>
            <person name="Chen A."/>
            <person name="Palaniappan K."/>
            <person name="Land M."/>
            <person name="Hauser L."/>
            <person name="Chang Y.J."/>
            <person name="Jeffries C.D."/>
            <person name="Brambilla E.M."/>
            <person name="Rohde M."/>
            <person name="Spring S."/>
            <person name="Sikorski J."/>
            <person name="Goker M."/>
            <person name="Woyke T."/>
            <person name="Bristow J."/>
            <person name="Eisen J.A."/>
            <person name="Markowitz V."/>
            <person name="Hugenholtz P."/>
            <person name="Kyrpides N.C."/>
            <person name="Klenk H.P."/>
            <person name="Detter J.C."/>
        </authorList>
    </citation>
    <scope>NUCLEOTIDE SEQUENCE [LARGE SCALE GENOMIC DNA]</scope>
    <source>
        <strain evidence="4">ATCC BAA-921 / DSM 16994 / JCM 11577 / YK-1</strain>
    </source>
</reference>
<sequence>MSMKKVMSYLLCIAITSSSVLANQDADTCKSLKGDWVWNGTLNQWQCEDLSDADKDTYAKYIIEKGTSEGNITAVHAQPHNNETSGISAKDVLVAAATPVVIAGAIVAAVVVSPIWIIKKITGND</sequence>
<gene>
    <name evidence="3" type="ordered locus">Sulku_2626</name>
</gene>
<keyword evidence="1" id="KW-0472">Membrane</keyword>
<protein>
    <submittedName>
        <fullName evidence="3">Uncharacterized protein</fullName>
    </submittedName>
</protein>
<dbReference type="HOGENOM" id="CLU_1991535_0_0_7"/>
<keyword evidence="2" id="KW-0732">Signal</keyword>
<evidence type="ECO:0000313" key="3">
    <source>
        <dbReference type="EMBL" id="ADR35279.1"/>
    </source>
</evidence>
<feature type="transmembrane region" description="Helical" evidence="1">
    <location>
        <begin position="92"/>
        <end position="118"/>
    </location>
</feature>
<feature type="chain" id="PRO_5003190050" evidence="2">
    <location>
        <begin position="23"/>
        <end position="125"/>
    </location>
</feature>
<evidence type="ECO:0000256" key="2">
    <source>
        <dbReference type="SAM" id="SignalP"/>
    </source>
</evidence>
<feature type="signal peptide" evidence="2">
    <location>
        <begin position="1"/>
        <end position="22"/>
    </location>
</feature>
<evidence type="ECO:0000256" key="1">
    <source>
        <dbReference type="SAM" id="Phobius"/>
    </source>
</evidence>
<keyword evidence="1" id="KW-1133">Transmembrane helix</keyword>
<dbReference type="AlphaFoldDB" id="E4U3L3"/>
<evidence type="ECO:0000313" key="4">
    <source>
        <dbReference type="Proteomes" id="UP000008721"/>
    </source>
</evidence>
<keyword evidence="4" id="KW-1185">Reference proteome</keyword>
<geneLocation type="plasmid" evidence="3 4">
    <name>pSULKU01</name>
</geneLocation>
<proteinExistence type="predicted"/>